<keyword evidence="3" id="KW-1185">Reference proteome</keyword>
<reference evidence="2 3" key="1">
    <citation type="journal article" date="2018" name="PLoS Genet.">
        <title>Repeat elements organise 3D genome structure and mediate transcription in the filamentous fungus Epichloe festucae.</title>
        <authorList>
            <person name="Winter D.J."/>
            <person name="Ganley A.R.D."/>
            <person name="Young C.A."/>
            <person name="Liachko I."/>
            <person name="Schardl C.L."/>
            <person name="Dupont P.Y."/>
            <person name="Berry D."/>
            <person name="Ram A."/>
            <person name="Scott B."/>
            <person name="Cox M.P."/>
        </authorList>
    </citation>
    <scope>NUCLEOTIDE SEQUENCE [LARGE SCALE GENOMIC DNA]</scope>
    <source>
        <strain evidence="2 3">Fl1</strain>
    </source>
</reference>
<feature type="region of interest" description="Disordered" evidence="1">
    <location>
        <begin position="70"/>
        <end position="95"/>
    </location>
</feature>
<protein>
    <submittedName>
        <fullName evidence="2">Uncharacterized protein</fullName>
    </submittedName>
</protein>
<organism evidence="2 3">
    <name type="scientific">Epichloe festucae (strain Fl1)</name>
    <dbReference type="NCBI Taxonomy" id="877507"/>
    <lineage>
        <taxon>Eukaryota</taxon>
        <taxon>Fungi</taxon>
        <taxon>Dikarya</taxon>
        <taxon>Ascomycota</taxon>
        <taxon>Pezizomycotina</taxon>
        <taxon>Sordariomycetes</taxon>
        <taxon>Hypocreomycetidae</taxon>
        <taxon>Hypocreales</taxon>
        <taxon>Clavicipitaceae</taxon>
        <taxon>Epichloe</taxon>
    </lineage>
</organism>
<gene>
    <name evidence="2" type="ORF">C2857_005042</name>
</gene>
<evidence type="ECO:0000313" key="2">
    <source>
        <dbReference type="EMBL" id="QPH19749.1"/>
    </source>
</evidence>
<sequence>MAGGTPSPCSWILLASRAFASHGTLSQSHVPLVQALTRIVAIDGTVMVPAARPPAQLLARTTMAHSLKRKNHAPAAAPRIESPETSNLSPPLHPGPPPNVVEFDAADAHVMNGHARVAIPPNVPQAEVQWQVHVQGSGAGGGGQSGDGQTYDVGGEERRFIGDWAREGGDDGGEERGDADGDIALRLLG</sequence>
<feature type="compositionally biased region" description="Basic and acidic residues" evidence="1">
    <location>
        <begin position="165"/>
        <end position="179"/>
    </location>
</feature>
<accession>A0A7U3SNV9</accession>
<evidence type="ECO:0000256" key="1">
    <source>
        <dbReference type="SAM" id="MobiDB-lite"/>
    </source>
</evidence>
<dbReference type="EMBL" id="CP031390">
    <property type="protein sequence ID" value="QPH19749.1"/>
    <property type="molecule type" value="Genomic_DNA"/>
</dbReference>
<dbReference type="Proteomes" id="UP000594364">
    <property type="component" value="Chromosome 6"/>
</dbReference>
<dbReference type="AlphaFoldDB" id="A0A7U3SNV9"/>
<proteinExistence type="predicted"/>
<feature type="region of interest" description="Disordered" evidence="1">
    <location>
        <begin position="165"/>
        <end position="189"/>
    </location>
</feature>
<evidence type="ECO:0000313" key="3">
    <source>
        <dbReference type="Proteomes" id="UP000594364"/>
    </source>
</evidence>
<name>A0A7U3SNV9_EPIFF</name>